<evidence type="ECO:0000313" key="10">
    <source>
        <dbReference type="Proteomes" id="UP001170717"/>
    </source>
</evidence>
<gene>
    <name evidence="7" type="ORF">AVL57_17460</name>
    <name evidence="8" type="ORF">Q4527_14365</name>
</gene>
<comment type="similarity">
    <text evidence="1">Belongs to the ABC transporter superfamily.</text>
</comment>
<dbReference type="Proteomes" id="UP000056750">
    <property type="component" value="Chromosome"/>
</dbReference>
<dbReference type="AlphaFoldDB" id="A0AAW7Z1I3"/>
<dbReference type="SMART" id="SM00382">
    <property type="entry name" value="AAA"/>
    <property type="match status" value="1"/>
</dbReference>
<dbReference type="KEGG" id="asq:AVL57_17460"/>
<accession>A0AAW7Z1I3</accession>
<evidence type="ECO:0000256" key="4">
    <source>
        <dbReference type="ARBA" id="ARBA00022741"/>
    </source>
</evidence>
<proteinExistence type="inferred from homology"/>
<evidence type="ECO:0000256" key="1">
    <source>
        <dbReference type="ARBA" id="ARBA00005417"/>
    </source>
</evidence>
<evidence type="ECO:0000256" key="2">
    <source>
        <dbReference type="ARBA" id="ARBA00022448"/>
    </source>
</evidence>
<evidence type="ECO:0000256" key="3">
    <source>
        <dbReference type="ARBA" id="ARBA00022458"/>
    </source>
</evidence>
<dbReference type="PANTHER" id="PTHR42711:SF5">
    <property type="entry name" value="ABC TRANSPORTER ATP-BINDING PROTEIN NATA"/>
    <property type="match status" value="1"/>
</dbReference>
<dbReference type="RefSeq" id="WP_057789574.1">
    <property type="nucleotide sequence ID" value="NZ_CANLMS010000011.1"/>
</dbReference>
<evidence type="ECO:0000256" key="5">
    <source>
        <dbReference type="ARBA" id="ARBA00022840"/>
    </source>
</evidence>
<reference evidence="7 9" key="1">
    <citation type="submission" date="2015-12" db="EMBL/GenBank/DDBJ databases">
        <title>Intraspecies pangenome expansion in the marine bacterium Alteromonas.</title>
        <authorList>
            <person name="Lopez-Perez M."/>
            <person name="Rodriguez-Valera F."/>
        </authorList>
    </citation>
    <scope>NUCLEOTIDE SEQUENCE [LARGE SCALE GENOMIC DNA]</scope>
    <source>
        <strain evidence="7 9">LMG 21861</strain>
    </source>
</reference>
<reference evidence="8" key="2">
    <citation type="submission" date="2023-07" db="EMBL/GenBank/DDBJ databases">
        <title>Genome content predicts the carbon catabolic preferences of heterotrophic bacteria.</title>
        <authorList>
            <person name="Gralka M."/>
        </authorList>
    </citation>
    <scope>NUCLEOTIDE SEQUENCE</scope>
    <source>
        <strain evidence="8">F2M12</strain>
    </source>
</reference>
<keyword evidence="4" id="KW-0547">Nucleotide-binding</keyword>
<keyword evidence="2" id="KW-0813">Transport</keyword>
<evidence type="ECO:0000313" key="7">
    <source>
        <dbReference type="EMBL" id="AMJ75594.1"/>
    </source>
</evidence>
<dbReference type="GO" id="GO:0016887">
    <property type="term" value="F:ATP hydrolysis activity"/>
    <property type="evidence" value="ECO:0007669"/>
    <property type="project" value="InterPro"/>
</dbReference>
<sequence length="239" mass="26324">MEIDIQGVSHTYGKVIALDDISLTLKPGFNILLGPNGAGKSSLFGLLTGLQRIGRGNILFNGSTITHNRAPIMKQLGVVFQQSTLDIDLTVKQNLAYFASLHGLAPDKSILRISDLLNELDLSDRLNTKIRHLNGGHRRRVELARCLIHQPSTLLLDEPTVGLDIVSRQLIHSVVHDLAVKQGVTVLWATHLFEEVSLTDPLAILLNGRLVERDICSALLAKHQALDIHQLWEVLTRAA</sequence>
<dbReference type="PROSITE" id="PS50893">
    <property type="entry name" value="ABC_TRANSPORTER_2"/>
    <property type="match status" value="1"/>
</dbReference>
<protein>
    <submittedName>
        <fullName evidence="7">ABC transporter ATP-binding protein</fullName>
    </submittedName>
    <submittedName>
        <fullName evidence="8">ATP-binding cassette domain-containing protein</fullName>
    </submittedName>
</protein>
<dbReference type="InterPro" id="IPR003593">
    <property type="entry name" value="AAA+_ATPase"/>
</dbReference>
<dbReference type="InterPro" id="IPR003439">
    <property type="entry name" value="ABC_transporter-like_ATP-bd"/>
</dbReference>
<dbReference type="InterPro" id="IPR050763">
    <property type="entry name" value="ABC_transporter_ATP-binding"/>
</dbReference>
<keyword evidence="9" id="KW-1185">Reference proteome</keyword>
<dbReference type="EMBL" id="CP013926">
    <property type="protein sequence ID" value="AMJ75594.1"/>
    <property type="molecule type" value="Genomic_DNA"/>
</dbReference>
<dbReference type="Gene3D" id="3.40.50.300">
    <property type="entry name" value="P-loop containing nucleotide triphosphate hydrolases"/>
    <property type="match status" value="1"/>
</dbReference>
<keyword evidence="5 8" id="KW-0067">ATP-binding</keyword>
<feature type="domain" description="ABC transporter" evidence="6">
    <location>
        <begin position="3"/>
        <end position="232"/>
    </location>
</feature>
<name>A0AAW7Z1I3_9ALTE</name>
<dbReference type="PANTHER" id="PTHR42711">
    <property type="entry name" value="ABC TRANSPORTER ATP-BINDING PROTEIN"/>
    <property type="match status" value="1"/>
</dbReference>
<keyword evidence="3" id="KW-0536">Nodulation</keyword>
<evidence type="ECO:0000313" key="8">
    <source>
        <dbReference type="EMBL" id="MDO6578584.1"/>
    </source>
</evidence>
<evidence type="ECO:0000313" key="9">
    <source>
        <dbReference type="Proteomes" id="UP000056750"/>
    </source>
</evidence>
<dbReference type="Proteomes" id="UP001170717">
    <property type="component" value="Unassembled WGS sequence"/>
</dbReference>
<evidence type="ECO:0000259" key="6">
    <source>
        <dbReference type="PROSITE" id="PS50893"/>
    </source>
</evidence>
<organism evidence="8 10">
    <name type="scientific">Alteromonas stellipolaris</name>
    <dbReference type="NCBI Taxonomy" id="233316"/>
    <lineage>
        <taxon>Bacteria</taxon>
        <taxon>Pseudomonadati</taxon>
        <taxon>Pseudomonadota</taxon>
        <taxon>Gammaproteobacteria</taxon>
        <taxon>Alteromonadales</taxon>
        <taxon>Alteromonadaceae</taxon>
        <taxon>Alteromonas/Salinimonas group</taxon>
        <taxon>Alteromonas</taxon>
    </lineage>
</organism>
<dbReference type="InterPro" id="IPR027417">
    <property type="entry name" value="P-loop_NTPase"/>
</dbReference>
<dbReference type="GO" id="GO:0005524">
    <property type="term" value="F:ATP binding"/>
    <property type="evidence" value="ECO:0007669"/>
    <property type="project" value="UniProtKB-KW"/>
</dbReference>
<dbReference type="Pfam" id="PF00005">
    <property type="entry name" value="ABC_tran"/>
    <property type="match status" value="1"/>
</dbReference>
<dbReference type="EMBL" id="JAUOQI010000010">
    <property type="protein sequence ID" value="MDO6578584.1"/>
    <property type="molecule type" value="Genomic_DNA"/>
</dbReference>
<dbReference type="SUPFAM" id="SSF52540">
    <property type="entry name" value="P-loop containing nucleoside triphosphate hydrolases"/>
    <property type="match status" value="1"/>
</dbReference>